<dbReference type="EMBL" id="BTSY01000003">
    <property type="protein sequence ID" value="GMT20477.1"/>
    <property type="molecule type" value="Genomic_DNA"/>
</dbReference>
<keyword evidence="7" id="KW-1185">Reference proteome</keyword>
<evidence type="ECO:0000259" key="5">
    <source>
        <dbReference type="Pfam" id="PF00171"/>
    </source>
</evidence>
<dbReference type="Gene3D" id="3.40.605.10">
    <property type="entry name" value="Aldehyde Dehydrogenase, Chain A, domain 1"/>
    <property type="match status" value="1"/>
</dbReference>
<evidence type="ECO:0000256" key="2">
    <source>
        <dbReference type="ARBA" id="ARBA00023002"/>
    </source>
</evidence>
<name>A0AAV5VP76_9BILA</name>
<organism evidence="6 7">
    <name type="scientific">Pristionchus fissidentatus</name>
    <dbReference type="NCBI Taxonomy" id="1538716"/>
    <lineage>
        <taxon>Eukaryota</taxon>
        <taxon>Metazoa</taxon>
        <taxon>Ecdysozoa</taxon>
        <taxon>Nematoda</taxon>
        <taxon>Chromadorea</taxon>
        <taxon>Rhabditida</taxon>
        <taxon>Rhabditina</taxon>
        <taxon>Diplogasteromorpha</taxon>
        <taxon>Diplogasteroidea</taxon>
        <taxon>Neodiplogasteridae</taxon>
        <taxon>Pristionchus</taxon>
    </lineage>
</organism>
<evidence type="ECO:0000313" key="7">
    <source>
        <dbReference type="Proteomes" id="UP001432322"/>
    </source>
</evidence>
<dbReference type="InterPro" id="IPR016162">
    <property type="entry name" value="Ald_DH_N"/>
</dbReference>
<gene>
    <name evidence="6" type="ORF">PFISCL1PPCAC_11774</name>
</gene>
<reference evidence="6" key="1">
    <citation type="submission" date="2023-10" db="EMBL/GenBank/DDBJ databases">
        <title>Genome assembly of Pristionchus species.</title>
        <authorList>
            <person name="Yoshida K."/>
            <person name="Sommer R.J."/>
        </authorList>
    </citation>
    <scope>NUCLEOTIDE SEQUENCE</scope>
    <source>
        <strain evidence="6">RS5133</strain>
    </source>
</reference>
<feature type="active site" evidence="3">
    <location>
        <position position="278"/>
    </location>
</feature>
<dbReference type="PANTHER" id="PTHR11699">
    <property type="entry name" value="ALDEHYDE DEHYDROGENASE-RELATED"/>
    <property type="match status" value="1"/>
</dbReference>
<evidence type="ECO:0000313" key="6">
    <source>
        <dbReference type="EMBL" id="GMT20477.1"/>
    </source>
</evidence>
<dbReference type="InterPro" id="IPR016161">
    <property type="entry name" value="Ald_DH/histidinol_DH"/>
</dbReference>
<feature type="domain" description="Aldehyde dehydrogenase" evidence="5">
    <location>
        <begin position="42"/>
        <end position="506"/>
    </location>
</feature>
<dbReference type="Proteomes" id="UP001432322">
    <property type="component" value="Unassembled WGS sequence"/>
</dbReference>
<feature type="non-terminal residue" evidence="6">
    <location>
        <position position="1"/>
    </location>
</feature>
<dbReference type="InterPro" id="IPR015590">
    <property type="entry name" value="Aldehyde_DH_dom"/>
</dbReference>
<evidence type="ECO:0000256" key="4">
    <source>
        <dbReference type="RuleBase" id="RU003345"/>
    </source>
</evidence>
<dbReference type="PROSITE" id="PS00687">
    <property type="entry name" value="ALDEHYDE_DEHYDR_GLU"/>
    <property type="match status" value="1"/>
</dbReference>
<dbReference type="PROSITE" id="PS00070">
    <property type="entry name" value="ALDEHYDE_DEHYDR_CYS"/>
    <property type="match status" value="1"/>
</dbReference>
<dbReference type="Gene3D" id="3.40.309.10">
    <property type="entry name" value="Aldehyde Dehydrogenase, Chain A, domain 2"/>
    <property type="match status" value="1"/>
</dbReference>
<dbReference type="InterPro" id="IPR029510">
    <property type="entry name" value="Ald_DH_CS_GLU"/>
</dbReference>
<dbReference type="Pfam" id="PF00171">
    <property type="entry name" value="Aldedh"/>
    <property type="match status" value="1"/>
</dbReference>
<evidence type="ECO:0000256" key="1">
    <source>
        <dbReference type="ARBA" id="ARBA00009986"/>
    </source>
</evidence>
<sequence length="518" mass="55363">IEGTLSRSQYLCITIPPLIMSFSVPSDVAGGLYFLDGKRVSGEGEKTFPVYEPRSGTVVAQCPLASPSTVDAAVRAASAAHSEWGCKTELERAQVLHAAARLIRDNLEEIARAEVRCNGKPIYEARVDIASSADTLDYFAGIAPAVLQGDSMDLPGGPLTRFAYTRREPLGVVGCIGAWNYPFQTCMWKIAPALAAGNAVVYKPSPFAPASPVLLGEILTAAGLPAGVYQVVQGEGETGQALCEHPLIRKLSFTGSVATGQKVQQACASKNIKPVTLELGGKSALVIFADSEVKSTVAAAMLANFLNQGQVCTNATRVFVQRGILEEFTNELVKEANEKLVVGDPLNDNTRVGANINEGHLNRILGYVESAKKEGGTVLRGGVRVHPEGVENGFYLEPAVITGLNDDSTAVREEIFGACCLILPFDTEEEVVRRVNNTSFGLAAGVFSKNLARCHRIAAQLEAGTVFCNSYNDTEVNVPFGGYKNSGHGRENCPDTLKAYTQIKAVYVNVQDSLEHCF</sequence>
<accession>A0AAV5VP76</accession>
<comment type="caution">
    <text evidence="6">The sequence shown here is derived from an EMBL/GenBank/DDBJ whole genome shotgun (WGS) entry which is preliminary data.</text>
</comment>
<keyword evidence="2 4" id="KW-0560">Oxidoreductase</keyword>
<dbReference type="InterPro" id="IPR016163">
    <property type="entry name" value="Ald_DH_C"/>
</dbReference>
<dbReference type="InterPro" id="IPR016160">
    <property type="entry name" value="Ald_DH_CS_CYS"/>
</dbReference>
<proteinExistence type="inferred from homology"/>
<protein>
    <recommendedName>
        <fullName evidence="5">Aldehyde dehydrogenase domain-containing protein</fullName>
    </recommendedName>
</protein>
<dbReference type="GO" id="GO:0016620">
    <property type="term" value="F:oxidoreductase activity, acting on the aldehyde or oxo group of donors, NAD or NADP as acceptor"/>
    <property type="evidence" value="ECO:0007669"/>
    <property type="project" value="InterPro"/>
</dbReference>
<dbReference type="AlphaFoldDB" id="A0AAV5VP76"/>
<dbReference type="SUPFAM" id="SSF53720">
    <property type="entry name" value="ALDH-like"/>
    <property type="match status" value="1"/>
</dbReference>
<dbReference type="FunFam" id="3.40.605.10:FF:000007">
    <property type="entry name" value="NAD/NADP-dependent betaine aldehyde dehydrogenase"/>
    <property type="match status" value="1"/>
</dbReference>
<evidence type="ECO:0000256" key="3">
    <source>
        <dbReference type="PROSITE-ProRule" id="PRU10007"/>
    </source>
</evidence>
<dbReference type="FunFam" id="3.40.309.10:FF:000012">
    <property type="entry name" value="Betaine aldehyde dehydrogenase"/>
    <property type="match status" value="1"/>
</dbReference>
<comment type="similarity">
    <text evidence="1 4">Belongs to the aldehyde dehydrogenase family.</text>
</comment>